<evidence type="ECO:0000256" key="1">
    <source>
        <dbReference type="ARBA" id="ARBA00004123"/>
    </source>
</evidence>
<organism evidence="9 10">
    <name type="scientific">Rhynchophorus ferrugineus</name>
    <name type="common">Red palm weevil</name>
    <name type="synonym">Curculio ferrugineus</name>
    <dbReference type="NCBI Taxonomy" id="354439"/>
    <lineage>
        <taxon>Eukaryota</taxon>
        <taxon>Metazoa</taxon>
        <taxon>Ecdysozoa</taxon>
        <taxon>Arthropoda</taxon>
        <taxon>Hexapoda</taxon>
        <taxon>Insecta</taxon>
        <taxon>Pterygota</taxon>
        <taxon>Neoptera</taxon>
        <taxon>Endopterygota</taxon>
        <taxon>Coleoptera</taxon>
        <taxon>Polyphaga</taxon>
        <taxon>Cucujiformia</taxon>
        <taxon>Curculionidae</taxon>
        <taxon>Dryophthorinae</taxon>
        <taxon>Rhynchophorus</taxon>
    </lineage>
</organism>
<evidence type="ECO:0000256" key="6">
    <source>
        <dbReference type="ARBA" id="ARBA00023242"/>
    </source>
</evidence>
<evidence type="ECO:0000313" key="10">
    <source>
        <dbReference type="Proteomes" id="UP000625711"/>
    </source>
</evidence>
<dbReference type="InterPro" id="IPR056436">
    <property type="entry name" value="Znf-C2H2_ZIC1-5/GLI1-3-like"/>
</dbReference>
<dbReference type="SMART" id="SM00355">
    <property type="entry name" value="ZnF_C2H2"/>
    <property type="match status" value="5"/>
</dbReference>
<keyword evidence="3" id="KW-0677">Repeat</keyword>
<keyword evidence="6" id="KW-0539">Nucleus</keyword>
<dbReference type="PANTHER" id="PTHR45718:SF7">
    <property type="entry name" value="C2H2-TYPE DOMAIN-CONTAINING PROTEIN"/>
    <property type="match status" value="1"/>
</dbReference>
<comment type="subcellular location">
    <subcellularLocation>
        <location evidence="1">Nucleus</location>
    </subcellularLocation>
</comment>
<dbReference type="Pfam" id="PF23561">
    <property type="entry name" value="zf-C2H2_15"/>
    <property type="match status" value="1"/>
</dbReference>
<dbReference type="GO" id="GO:0005634">
    <property type="term" value="C:nucleus"/>
    <property type="evidence" value="ECO:0007669"/>
    <property type="project" value="UniProtKB-SubCell"/>
</dbReference>
<feature type="domain" description="C2H2-type" evidence="8">
    <location>
        <begin position="441"/>
        <end position="470"/>
    </location>
</feature>
<evidence type="ECO:0000256" key="3">
    <source>
        <dbReference type="ARBA" id="ARBA00022737"/>
    </source>
</evidence>
<dbReference type="InterPro" id="IPR013087">
    <property type="entry name" value="Znf_C2H2_type"/>
</dbReference>
<dbReference type="GO" id="GO:0140297">
    <property type="term" value="F:DNA-binding transcription factor binding"/>
    <property type="evidence" value="ECO:0007669"/>
    <property type="project" value="UniProtKB-ARBA"/>
</dbReference>
<protein>
    <recommendedName>
        <fullName evidence="8">C2H2-type domain-containing protein</fullName>
    </recommendedName>
</protein>
<dbReference type="FunFam" id="3.30.160.60:FF:000031">
    <property type="entry name" value="GLI family zinc finger 3"/>
    <property type="match status" value="1"/>
</dbReference>
<dbReference type="PROSITE" id="PS00028">
    <property type="entry name" value="ZINC_FINGER_C2H2_1"/>
    <property type="match status" value="4"/>
</dbReference>
<evidence type="ECO:0000256" key="4">
    <source>
        <dbReference type="ARBA" id="ARBA00022771"/>
    </source>
</evidence>
<dbReference type="GO" id="GO:0008270">
    <property type="term" value="F:zinc ion binding"/>
    <property type="evidence" value="ECO:0007669"/>
    <property type="project" value="UniProtKB-KW"/>
</dbReference>
<proteinExistence type="predicted"/>
<dbReference type="InterPro" id="IPR036236">
    <property type="entry name" value="Znf_C2H2_sf"/>
</dbReference>
<dbReference type="PANTHER" id="PTHR45718">
    <property type="entry name" value="TRANSCRIPTIONAL ACTIVATOR CUBITUS INTERRUPTUS"/>
    <property type="match status" value="1"/>
</dbReference>
<sequence length="576" mass="66415">MLQKSIMEGPYEATEPIYNPLNNYTQTELMEKFNLAFYEAQSITKSDILETINNFTTTPATKTPSAFPNEDDDKSCDDYLIDYLISEDSAASPSNCDINFDFNDFVHDFENVRESFSDSTTTVELDTETFTTESSTETNDYCTKSNQFSNFYIPPPLPVSMERQRQISESTGYGETEPSPKFANTFDDIDLCEGLSNTSITDIGDWTEIQDLDECEQRYASPLPPVGTITKNNFDFNCYIRSIPVNDMGFQNFKQDFENKNEYGHLLGSYTRNNEYISNCSEKEKKLCTGVEQNQMVLTQSDALLNDDPLLSSSNTFYVNQSHAIPPEYEYDQNVPYVETPAKLQCKWEKCYQIYNSQSSLVAHIEKSHVEVKRGDEFTCYWEQCPRKTKPFNARYKLLIHMRVHSGEKPNKCPFKGCNKAFSRLENLKIHQRSHTGERPYLCQFSGCSKCFSNSSDRAKHQRTHFDTKPYACQVSGCLKKYTDPSSLRKHVKNHTIEEQMQIKRRSVEDSNNASNILAKKYLDPSRQKAIKVKPQVVYNTSIDHTYSNVPQLLSINIKQDLKNKIEKNKLRRIIY</sequence>
<dbReference type="AlphaFoldDB" id="A0A834IEF5"/>
<dbReference type="GO" id="GO:0000981">
    <property type="term" value="F:DNA-binding transcription factor activity, RNA polymerase II-specific"/>
    <property type="evidence" value="ECO:0007669"/>
    <property type="project" value="TreeGrafter"/>
</dbReference>
<name>A0A834IEF5_RHYFE</name>
<dbReference type="OrthoDB" id="3214149at2759"/>
<gene>
    <name evidence="9" type="ORF">GWI33_007438</name>
</gene>
<reference evidence="9" key="1">
    <citation type="submission" date="2020-08" db="EMBL/GenBank/DDBJ databases">
        <title>Genome sequencing and assembly of the red palm weevil Rhynchophorus ferrugineus.</title>
        <authorList>
            <person name="Dias G.B."/>
            <person name="Bergman C.M."/>
            <person name="Manee M."/>
        </authorList>
    </citation>
    <scope>NUCLEOTIDE SEQUENCE</scope>
    <source>
        <strain evidence="9">AA-2017</strain>
        <tissue evidence="9">Whole larva</tissue>
    </source>
</reference>
<evidence type="ECO:0000256" key="5">
    <source>
        <dbReference type="ARBA" id="ARBA00022833"/>
    </source>
</evidence>
<feature type="domain" description="C2H2-type" evidence="8">
    <location>
        <begin position="471"/>
        <end position="500"/>
    </location>
</feature>
<keyword evidence="5" id="KW-0862">Zinc</keyword>
<comment type="caution">
    <text evidence="9">The sequence shown here is derived from an EMBL/GenBank/DDBJ whole genome shotgun (WGS) entry which is preliminary data.</text>
</comment>
<dbReference type="Gene3D" id="3.30.160.60">
    <property type="entry name" value="Classic Zinc Finger"/>
    <property type="match status" value="5"/>
</dbReference>
<dbReference type="InterPro" id="IPR043359">
    <property type="entry name" value="GLI-like"/>
</dbReference>
<feature type="domain" description="C2H2-type" evidence="8">
    <location>
        <begin position="411"/>
        <end position="440"/>
    </location>
</feature>
<dbReference type="GO" id="GO:0000978">
    <property type="term" value="F:RNA polymerase II cis-regulatory region sequence-specific DNA binding"/>
    <property type="evidence" value="ECO:0007669"/>
    <property type="project" value="TreeGrafter"/>
</dbReference>
<accession>A0A834IEF5</accession>
<evidence type="ECO:0000313" key="9">
    <source>
        <dbReference type="EMBL" id="KAF7279305.1"/>
    </source>
</evidence>
<evidence type="ECO:0000256" key="7">
    <source>
        <dbReference type="PROSITE-ProRule" id="PRU00042"/>
    </source>
</evidence>
<dbReference type="FunFam" id="3.30.160.60:FF:000048">
    <property type="entry name" value="GLI family zinc finger 3"/>
    <property type="match status" value="1"/>
</dbReference>
<dbReference type="EMBL" id="JAACXV010000370">
    <property type="protein sequence ID" value="KAF7279305.1"/>
    <property type="molecule type" value="Genomic_DNA"/>
</dbReference>
<dbReference type="Proteomes" id="UP000625711">
    <property type="component" value="Unassembled WGS sequence"/>
</dbReference>
<dbReference type="Pfam" id="PF00096">
    <property type="entry name" value="zf-C2H2"/>
    <property type="match status" value="2"/>
</dbReference>
<dbReference type="FunFam" id="3.30.160.60:FF:000359">
    <property type="entry name" value="GLIS family zinc finger 2"/>
    <property type="match status" value="1"/>
</dbReference>
<evidence type="ECO:0000259" key="8">
    <source>
        <dbReference type="PROSITE" id="PS50157"/>
    </source>
</evidence>
<dbReference type="SUPFAM" id="SSF57667">
    <property type="entry name" value="beta-beta-alpha zinc fingers"/>
    <property type="match status" value="3"/>
</dbReference>
<feature type="domain" description="C2H2-type" evidence="8">
    <location>
        <begin position="383"/>
        <end position="410"/>
    </location>
</feature>
<dbReference type="PROSITE" id="PS50157">
    <property type="entry name" value="ZINC_FINGER_C2H2_2"/>
    <property type="match status" value="4"/>
</dbReference>
<keyword evidence="2" id="KW-0479">Metal-binding</keyword>
<keyword evidence="4 7" id="KW-0863">Zinc-finger</keyword>
<evidence type="ECO:0000256" key="2">
    <source>
        <dbReference type="ARBA" id="ARBA00022723"/>
    </source>
</evidence>
<keyword evidence="10" id="KW-1185">Reference proteome</keyword>